<comment type="caution">
    <text evidence="1">The sequence shown here is derived from an EMBL/GenBank/DDBJ whole genome shotgun (WGS) entry which is preliminary data.</text>
</comment>
<accession>A0A1D2M2L9</accession>
<gene>
    <name evidence="1" type="ORF">Ocin01_19522</name>
</gene>
<protein>
    <submittedName>
        <fullName evidence="1">Uncharacterized protein</fullName>
    </submittedName>
</protein>
<dbReference type="Proteomes" id="UP000094527">
    <property type="component" value="Unassembled WGS sequence"/>
</dbReference>
<sequence>MPAHLAGRPDEIKGA</sequence>
<evidence type="ECO:0000313" key="1">
    <source>
        <dbReference type="EMBL" id="ODM87161.1"/>
    </source>
</evidence>
<proteinExistence type="predicted"/>
<reference evidence="1 2" key="1">
    <citation type="journal article" date="2016" name="Genome Biol. Evol.">
        <title>Gene Family Evolution Reflects Adaptation to Soil Environmental Stressors in the Genome of the Collembolan Orchesella cincta.</title>
        <authorList>
            <person name="Faddeeva-Vakhrusheva A."/>
            <person name="Derks M.F."/>
            <person name="Anvar S.Y."/>
            <person name="Agamennone V."/>
            <person name="Suring W."/>
            <person name="Smit S."/>
            <person name="van Straalen N.M."/>
            <person name="Roelofs D."/>
        </authorList>
    </citation>
    <scope>NUCLEOTIDE SEQUENCE [LARGE SCALE GENOMIC DNA]</scope>
    <source>
        <tissue evidence="1">Mixed pool</tissue>
    </source>
</reference>
<name>A0A1D2M2L9_ORCCI</name>
<evidence type="ECO:0000313" key="2">
    <source>
        <dbReference type="Proteomes" id="UP000094527"/>
    </source>
</evidence>
<organism evidence="1 2">
    <name type="scientific">Orchesella cincta</name>
    <name type="common">Springtail</name>
    <name type="synonym">Podura cincta</name>
    <dbReference type="NCBI Taxonomy" id="48709"/>
    <lineage>
        <taxon>Eukaryota</taxon>
        <taxon>Metazoa</taxon>
        <taxon>Ecdysozoa</taxon>
        <taxon>Arthropoda</taxon>
        <taxon>Hexapoda</taxon>
        <taxon>Collembola</taxon>
        <taxon>Entomobryomorpha</taxon>
        <taxon>Entomobryoidea</taxon>
        <taxon>Orchesellidae</taxon>
        <taxon>Orchesellinae</taxon>
        <taxon>Orchesella</taxon>
    </lineage>
</organism>
<keyword evidence="2" id="KW-1185">Reference proteome</keyword>
<dbReference type="EMBL" id="LJIJ01006020">
    <property type="protein sequence ID" value="ODM87161.1"/>
    <property type="molecule type" value="Genomic_DNA"/>
</dbReference>